<protein>
    <submittedName>
        <fullName evidence="2">Uncharacterized protein</fullName>
    </submittedName>
</protein>
<feature type="region of interest" description="Disordered" evidence="1">
    <location>
        <begin position="29"/>
        <end position="72"/>
    </location>
</feature>
<dbReference type="EMBL" id="CAJOBD010000649">
    <property type="protein sequence ID" value="CAF3701290.1"/>
    <property type="molecule type" value="Genomic_DNA"/>
</dbReference>
<sequence length="212" mass="24810">MLGWLRDSLANASSSLPYHHSMIPSPYFCQQQQQQQQNHNKNEIPSSPSSSSDDESNNNSFYHNPYHSSGQMNYIDVPQQQYTNEHTYPTYLAQQQTSDITNQSIDDQIHAKLLLLQQRGNQFQPHLHRHYHYTYRNRPVSTSNSSSIPNTDRERTNINEEQFEQEDNDDGDNSSIPTYYSSGQYSSFDEHFDFASVVLWYRNVMRSVKKIM</sequence>
<proteinExistence type="predicted"/>
<dbReference type="Proteomes" id="UP000663864">
    <property type="component" value="Unassembled WGS sequence"/>
</dbReference>
<gene>
    <name evidence="3" type="ORF">JBS370_LOCUS9525</name>
    <name evidence="2" type="ORF">ZHD862_LOCUS13266</name>
</gene>
<feature type="compositionally biased region" description="Low complexity" evidence="1">
    <location>
        <begin position="30"/>
        <end position="51"/>
    </location>
</feature>
<dbReference type="Proteomes" id="UP000663836">
    <property type="component" value="Unassembled WGS sequence"/>
</dbReference>
<reference evidence="2" key="1">
    <citation type="submission" date="2021-02" db="EMBL/GenBank/DDBJ databases">
        <authorList>
            <person name="Nowell W R."/>
        </authorList>
    </citation>
    <scope>NUCLEOTIDE SEQUENCE</scope>
</reference>
<evidence type="ECO:0000313" key="2">
    <source>
        <dbReference type="EMBL" id="CAF1015644.1"/>
    </source>
</evidence>
<name>A0A814HUT4_9BILA</name>
<comment type="caution">
    <text evidence="2">The sequence shown here is derived from an EMBL/GenBank/DDBJ whole genome shotgun (WGS) entry which is preliminary data.</text>
</comment>
<dbReference type="EMBL" id="CAJNOT010000541">
    <property type="protein sequence ID" value="CAF1015644.1"/>
    <property type="molecule type" value="Genomic_DNA"/>
</dbReference>
<evidence type="ECO:0000256" key="1">
    <source>
        <dbReference type="SAM" id="MobiDB-lite"/>
    </source>
</evidence>
<dbReference type="AlphaFoldDB" id="A0A814HUT4"/>
<feature type="compositionally biased region" description="Polar residues" evidence="1">
    <location>
        <begin position="139"/>
        <end position="150"/>
    </location>
</feature>
<evidence type="ECO:0000313" key="4">
    <source>
        <dbReference type="Proteomes" id="UP000663864"/>
    </source>
</evidence>
<evidence type="ECO:0000313" key="3">
    <source>
        <dbReference type="EMBL" id="CAF3701290.1"/>
    </source>
</evidence>
<feature type="region of interest" description="Disordered" evidence="1">
    <location>
        <begin position="134"/>
        <end position="156"/>
    </location>
</feature>
<organism evidence="2 4">
    <name type="scientific">Rotaria sordida</name>
    <dbReference type="NCBI Taxonomy" id="392033"/>
    <lineage>
        <taxon>Eukaryota</taxon>
        <taxon>Metazoa</taxon>
        <taxon>Spiralia</taxon>
        <taxon>Gnathifera</taxon>
        <taxon>Rotifera</taxon>
        <taxon>Eurotatoria</taxon>
        <taxon>Bdelloidea</taxon>
        <taxon>Philodinida</taxon>
        <taxon>Philodinidae</taxon>
        <taxon>Rotaria</taxon>
    </lineage>
</organism>
<accession>A0A814HUT4</accession>